<dbReference type="Proteomes" id="UP000286773">
    <property type="component" value="Unassembled WGS sequence"/>
</dbReference>
<dbReference type="CDD" id="cd06460">
    <property type="entry name" value="M32_Taq"/>
    <property type="match status" value="1"/>
</dbReference>
<comment type="catalytic activity">
    <reaction evidence="1">
        <text>Release of a C-terminal amino acid with broad specificity, except for -Pro.</text>
        <dbReference type="EC" id="3.4.17.19"/>
    </reaction>
</comment>
<dbReference type="OrthoDB" id="9772308at2"/>
<keyword evidence="2" id="KW-0862">Zinc</keyword>
<evidence type="ECO:0000256" key="3">
    <source>
        <dbReference type="PIRSR" id="PIRSR006615-2"/>
    </source>
</evidence>
<proteinExistence type="inferred from homology"/>
<gene>
    <name evidence="4" type="ORF">CBF27_09510</name>
</gene>
<comment type="function">
    <text evidence="1">Broad specificity carboxypetidase that releases amino acids sequentially from the C-terminus, including neutral, aromatic, polar and basic residues.</text>
</comment>
<dbReference type="AlphaFoldDB" id="A0A430AS76"/>
<evidence type="ECO:0000313" key="5">
    <source>
        <dbReference type="Proteomes" id="UP000286773"/>
    </source>
</evidence>
<keyword evidence="1" id="KW-0482">Metalloprotease</keyword>
<dbReference type="GO" id="GO:0046872">
    <property type="term" value="F:metal ion binding"/>
    <property type="evidence" value="ECO:0007669"/>
    <property type="project" value="UniProtKB-KW"/>
</dbReference>
<keyword evidence="1" id="KW-0645">Protease</keyword>
<keyword evidence="1 2" id="KW-0479">Metal-binding</keyword>
<comment type="cofactor">
    <cofactor evidence="2">
        <name>Zn(2+)</name>
        <dbReference type="ChEBI" id="CHEBI:29105"/>
    </cofactor>
    <text evidence="2">Binds 1 zinc ion per subunit.</text>
</comment>
<evidence type="ECO:0000256" key="2">
    <source>
        <dbReference type="PIRSR" id="PIRSR006615-1"/>
    </source>
</evidence>
<dbReference type="PRINTS" id="PR00998">
    <property type="entry name" value="CRBOXYPTASET"/>
</dbReference>
<organism evidence="4 5">
    <name type="scientific">Vagococcus acidifermentans</name>
    <dbReference type="NCBI Taxonomy" id="564710"/>
    <lineage>
        <taxon>Bacteria</taxon>
        <taxon>Bacillati</taxon>
        <taxon>Bacillota</taxon>
        <taxon>Bacilli</taxon>
        <taxon>Lactobacillales</taxon>
        <taxon>Enterococcaceae</taxon>
        <taxon>Vagococcus</taxon>
    </lineage>
</organism>
<sequence length="499" mass="57232">MSKETEFLSYLKEISLLKQATSLLEWDNNTGMPAASAGYRAEVSGYLSGLAFDKANGQQMGNFMAYFANHPDELSPFGQAVYEKAKEEYELNHSIPAAEFQAYAELTSKAQSIWAEARAAGDFKLFEDTLEQLVDFNKTFIPLWRKQEKTPYDVLLDQYEPGMTTEKLDSVFSELKDGLLRLRQLLAEKGKAPRTDFLTRRVPKELQRQFVTQAVSQLGYDFNRGRLDETVHPFMMNVNRNDARITTRWMENQVQMAVFGVIHEAGHGIYEQNIDALYDYTPLAGGVSMGIHESQSLFYEKMIGGHPHFWDTQYPIFRQITGDTFQDIDCKTFYNGLHKTESSLIRIEADSLTYPLHIIIRYEIEKMLFNGDVSVAELPQIWNDKYEEYLGIRPENDGEGILQDIHWAGGSFGYFPSYALGYMYAAQLYAAMNKELSVDDLLLAGDYLPIRAWLTRHIHQFGGSRKPDQLIREATGEALNPKYLLDHLEKTYRAVYDVR</sequence>
<protein>
    <recommendedName>
        <fullName evidence="1">Metal-dependent carboxypeptidase</fullName>
        <ecNumber evidence="1">3.4.17.19</ecNumber>
    </recommendedName>
</protein>
<dbReference type="SUPFAM" id="SSF55486">
    <property type="entry name" value="Metalloproteases ('zincins'), catalytic domain"/>
    <property type="match status" value="1"/>
</dbReference>
<feature type="binding site" evidence="2">
    <location>
        <position position="267"/>
    </location>
    <ligand>
        <name>Zn(2+)</name>
        <dbReference type="ChEBI" id="CHEBI:29105"/>
        <note>catalytic</note>
    </ligand>
</feature>
<comment type="caution">
    <text evidence="4">The sequence shown here is derived from an EMBL/GenBank/DDBJ whole genome shotgun (WGS) entry which is preliminary data.</text>
</comment>
<feature type="binding site" evidence="2">
    <location>
        <position position="293"/>
    </location>
    <ligand>
        <name>Zn(2+)</name>
        <dbReference type="ChEBI" id="CHEBI:29105"/>
        <note>catalytic</note>
    </ligand>
</feature>
<evidence type="ECO:0000313" key="4">
    <source>
        <dbReference type="EMBL" id="RSU10919.1"/>
    </source>
</evidence>
<dbReference type="EC" id="3.4.17.19" evidence="1"/>
<dbReference type="PIRSF" id="PIRSF006615">
    <property type="entry name" value="Zn_crbxpep_Taq"/>
    <property type="match status" value="1"/>
</dbReference>
<accession>A0A430AS76</accession>
<name>A0A430AS76_9ENTE</name>
<dbReference type="EMBL" id="NGKC01000010">
    <property type="protein sequence ID" value="RSU10919.1"/>
    <property type="molecule type" value="Genomic_DNA"/>
</dbReference>
<feature type="binding site" evidence="2">
    <location>
        <position position="263"/>
    </location>
    <ligand>
        <name>Zn(2+)</name>
        <dbReference type="ChEBI" id="CHEBI:29105"/>
        <note>catalytic</note>
    </ligand>
</feature>
<dbReference type="PROSITE" id="PS52034">
    <property type="entry name" value="PEPTIDASE_M32"/>
    <property type="match status" value="1"/>
</dbReference>
<comment type="similarity">
    <text evidence="1">Belongs to the peptidase M32 family.</text>
</comment>
<dbReference type="Gene3D" id="1.10.1370.30">
    <property type="match status" value="1"/>
</dbReference>
<reference evidence="4 5" key="1">
    <citation type="submission" date="2017-05" db="EMBL/GenBank/DDBJ databases">
        <title>Vagococcus spp. assemblies.</title>
        <authorList>
            <person name="Gulvik C.A."/>
        </authorList>
    </citation>
    <scope>NUCLEOTIDE SEQUENCE [LARGE SCALE GENOMIC DNA]</scope>
    <source>
        <strain evidence="4 5">LMG 24798</strain>
    </source>
</reference>
<evidence type="ECO:0000256" key="1">
    <source>
        <dbReference type="PIRNR" id="PIRNR006615"/>
    </source>
</evidence>
<dbReference type="PANTHER" id="PTHR34217:SF1">
    <property type="entry name" value="CARBOXYPEPTIDASE 1"/>
    <property type="match status" value="1"/>
</dbReference>
<dbReference type="PANTHER" id="PTHR34217">
    <property type="entry name" value="METAL-DEPENDENT CARBOXYPEPTIDASE"/>
    <property type="match status" value="1"/>
</dbReference>
<keyword evidence="1" id="KW-0378">Hydrolase</keyword>
<dbReference type="RefSeq" id="WP_126814068.1">
    <property type="nucleotide sequence ID" value="NZ_NGKC01000010.1"/>
</dbReference>
<dbReference type="GO" id="GO:0006508">
    <property type="term" value="P:proteolysis"/>
    <property type="evidence" value="ECO:0007669"/>
    <property type="project" value="UniProtKB-UniRule"/>
</dbReference>
<feature type="active site" description="Proton donor/acceptor" evidence="3">
    <location>
        <position position="264"/>
    </location>
</feature>
<dbReference type="Pfam" id="PF02074">
    <property type="entry name" value="Peptidase_M32"/>
    <property type="match status" value="1"/>
</dbReference>
<keyword evidence="5" id="KW-1185">Reference proteome</keyword>
<dbReference type="GO" id="GO:0004181">
    <property type="term" value="F:metallocarboxypeptidase activity"/>
    <property type="evidence" value="ECO:0007669"/>
    <property type="project" value="UniProtKB-UniRule"/>
</dbReference>
<dbReference type="InterPro" id="IPR001333">
    <property type="entry name" value="Peptidase_M32_Taq"/>
</dbReference>
<keyword evidence="1 4" id="KW-0121">Carboxypeptidase</keyword>